<sequence length="236" mass="24482">MTVSGIIALVLGILSLLICYIPILNNGSVILGAIGAVLGIVAVIATRAKGKRSGRIIAILGLALSAISIIVALTVQAALSKAIDDAFTGPTASETASGKASEAGNKETGKESETAFDEAYLTHGHIKIAGLTKAGNDYDGKPTVIATYEWTNTGDDTMFMTAFNTKAFQNGASLNLAIYLDHPEGYDANASMTTLKKGTTQTVTVAYVLTDETSPVTIEASDFIGGDTKIAKEFTL</sequence>
<name>A0AB39U597_9BIFI</name>
<dbReference type="Gene3D" id="2.60.40.1240">
    <property type="match status" value="1"/>
</dbReference>
<evidence type="ECO:0000256" key="1">
    <source>
        <dbReference type="ARBA" id="ARBA00022729"/>
    </source>
</evidence>
<keyword evidence="3" id="KW-1133">Transmembrane helix</keyword>
<keyword evidence="3" id="KW-0472">Membrane</keyword>
<dbReference type="EMBL" id="CP129674">
    <property type="protein sequence ID" value="XDS44170.1"/>
    <property type="molecule type" value="Genomic_DNA"/>
</dbReference>
<organism evidence="5">
    <name type="scientific">Bifidobacterium aquikefiricola</name>
    <dbReference type="NCBI Taxonomy" id="3059038"/>
    <lineage>
        <taxon>Bacteria</taxon>
        <taxon>Bacillati</taxon>
        <taxon>Actinomycetota</taxon>
        <taxon>Actinomycetes</taxon>
        <taxon>Bifidobacteriales</taxon>
        <taxon>Bifidobacteriaceae</taxon>
        <taxon>Bifidobacterium</taxon>
    </lineage>
</organism>
<feature type="transmembrane region" description="Helical" evidence="3">
    <location>
        <begin position="57"/>
        <end position="79"/>
    </location>
</feature>
<proteinExistence type="predicted"/>
<dbReference type="InterPro" id="IPR031989">
    <property type="entry name" value="DUF5067"/>
</dbReference>
<dbReference type="RefSeq" id="WP_369343765.1">
    <property type="nucleotide sequence ID" value="NZ_CP129674.1"/>
</dbReference>
<gene>
    <name evidence="5" type="ORF">QN215_07835</name>
</gene>
<dbReference type="Pfam" id="PF16729">
    <property type="entry name" value="DUF5067"/>
    <property type="match status" value="1"/>
</dbReference>
<dbReference type="InterPro" id="IPR029050">
    <property type="entry name" value="Immunoprotect_excell_Ig-like"/>
</dbReference>
<evidence type="ECO:0000256" key="2">
    <source>
        <dbReference type="SAM" id="MobiDB-lite"/>
    </source>
</evidence>
<evidence type="ECO:0000259" key="4">
    <source>
        <dbReference type="Pfam" id="PF16729"/>
    </source>
</evidence>
<accession>A0AB39U597</accession>
<feature type="transmembrane region" description="Helical" evidence="3">
    <location>
        <begin position="29"/>
        <end position="45"/>
    </location>
</feature>
<keyword evidence="3" id="KW-0812">Transmembrane</keyword>
<reference evidence="5" key="1">
    <citation type="submission" date="2023-07" db="EMBL/GenBank/DDBJ databases">
        <title>Bifidobacterium aquikefiriaerophilum sp. nov. and Bifidobacterium eccum sp. nov., isolated from water kefir.</title>
        <authorList>
            <person name="Breselge S."/>
            <person name="Bellassi P."/>
            <person name="Barcenilla C."/>
            <person name="Alvarez-Ordonez A."/>
            <person name="Morelli L."/>
            <person name="Cotter P.D."/>
        </authorList>
    </citation>
    <scope>NUCLEOTIDE SEQUENCE</scope>
    <source>
        <strain evidence="5">WK041_4_12</strain>
    </source>
</reference>
<evidence type="ECO:0000313" key="5">
    <source>
        <dbReference type="EMBL" id="XDS44170.1"/>
    </source>
</evidence>
<evidence type="ECO:0000256" key="3">
    <source>
        <dbReference type="SAM" id="Phobius"/>
    </source>
</evidence>
<feature type="domain" description="DUF5067" evidence="4">
    <location>
        <begin position="104"/>
        <end position="222"/>
    </location>
</feature>
<feature type="region of interest" description="Disordered" evidence="2">
    <location>
        <begin position="89"/>
        <end position="112"/>
    </location>
</feature>
<keyword evidence="1" id="KW-0732">Signal</keyword>
<dbReference type="AlphaFoldDB" id="A0AB39U597"/>
<dbReference type="KEGG" id="baqk:QN215_07835"/>
<protein>
    <submittedName>
        <fullName evidence="5">DUF5067 domain-containing protein</fullName>
    </submittedName>
</protein>